<accession>A0AAQ3X6W5</accession>
<dbReference type="EMBL" id="CP144752">
    <property type="protein sequence ID" value="WVZ88033.1"/>
    <property type="molecule type" value="Genomic_DNA"/>
</dbReference>
<dbReference type="AlphaFoldDB" id="A0AAQ3X6W5"/>
<protein>
    <submittedName>
        <fullName evidence="2">Uncharacterized protein</fullName>
    </submittedName>
</protein>
<reference evidence="2 3" key="1">
    <citation type="submission" date="2024-02" db="EMBL/GenBank/DDBJ databases">
        <title>High-quality chromosome-scale genome assembly of Pensacola bahiagrass (Paspalum notatum Flugge var. saurae).</title>
        <authorList>
            <person name="Vega J.M."/>
            <person name="Podio M."/>
            <person name="Orjuela J."/>
            <person name="Siena L.A."/>
            <person name="Pessino S.C."/>
            <person name="Combes M.C."/>
            <person name="Mariac C."/>
            <person name="Albertini E."/>
            <person name="Pupilli F."/>
            <person name="Ortiz J.P.A."/>
            <person name="Leblanc O."/>
        </authorList>
    </citation>
    <scope>NUCLEOTIDE SEQUENCE [LARGE SCALE GENOMIC DNA]</scope>
    <source>
        <strain evidence="2">R1</strain>
        <tissue evidence="2">Leaf</tissue>
    </source>
</reference>
<feature type="region of interest" description="Disordered" evidence="1">
    <location>
        <begin position="14"/>
        <end position="56"/>
    </location>
</feature>
<proteinExistence type="predicted"/>
<organism evidence="2 3">
    <name type="scientific">Paspalum notatum var. saurae</name>
    <dbReference type="NCBI Taxonomy" id="547442"/>
    <lineage>
        <taxon>Eukaryota</taxon>
        <taxon>Viridiplantae</taxon>
        <taxon>Streptophyta</taxon>
        <taxon>Embryophyta</taxon>
        <taxon>Tracheophyta</taxon>
        <taxon>Spermatophyta</taxon>
        <taxon>Magnoliopsida</taxon>
        <taxon>Liliopsida</taxon>
        <taxon>Poales</taxon>
        <taxon>Poaceae</taxon>
        <taxon>PACMAD clade</taxon>
        <taxon>Panicoideae</taxon>
        <taxon>Andropogonodae</taxon>
        <taxon>Paspaleae</taxon>
        <taxon>Paspalinae</taxon>
        <taxon>Paspalum</taxon>
    </lineage>
</organism>
<keyword evidence="3" id="KW-1185">Reference proteome</keyword>
<evidence type="ECO:0000313" key="2">
    <source>
        <dbReference type="EMBL" id="WVZ88033.1"/>
    </source>
</evidence>
<name>A0AAQ3X6W5_PASNO</name>
<dbReference type="Proteomes" id="UP001341281">
    <property type="component" value="Chromosome 08"/>
</dbReference>
<evidence type="ECO:0000313" key="3">
    <source>
        <dbReference type="Proteomes" id="UP001341281"/>
    </source>
</evidence>
<feature type="compositionally biased region" description="Acidic residues" evidence="1">
    <location>
        <begin position="28"/>
        <end position="41"/>
    </location>
</feature>
<gene>
    <name evidence="2" type="ORF">U9M48_034593</name>
</gene>
<sequence length="125" mass="14146">HCIHRTHFAYDGIHIDHGIDEQTQEQPLIEEPEDQEPDPQPEEYPQAAPDFASEETNPNEEVFMNFSIANGLGIMKGVWNSSSVLVLAKGLVIIRSKKRVELANEVTSVGMMLLYFCKSFGYHEL</sequence>
<feature type="non-terminal residue" evidence="2">
    <location>
        <position position="1"/>
    </location>
</feature>
<evidence type="ECO:0000256" key="1">
    <source>
        <dbReference type="SAM" id="MobiDB-lite"/>
    </source>
</evidence>